<dbReference type="Proteomes" id="UP001163321">
    <property type="component" value="Chromosome 9"/>
</dbReference>
<reference evidence="1 2" key="1">
    <citation type="journal article" date="2022" name="bioRxiv">
        <title>The genome of the oomycete Peronosclerospora sorghi, a cosmopolitan pathogen of maize and sorghum, is inflated with dispersed pseudogenes.</title>
        <authorList>
            <person name="Fletcher K."/>
            <person name="Martin F."/>
            <person name="Isakeit T."/>
            <person name="Cavanaugh K."/>
            <person name="Magill C."/>
            <person name="Michelmore R."/>
        </authorList>
    </citation>
    <scope>NUCLEOTIDE SEQUENCE [LARGE SCALE GENOMIC DNA]</scope>
    <source>
        <strain evidence="1">P6</strain>
    </source>
</reference>
<dbReference type="EMBL" id="CM047588">
    <property type="protein sequence ID" value="KAI9905275.1"/>
    <property type="molecule type" value="Genomic_DNA"/>
</dbReference>
<organism evidence="1 2">
    <name type="scientific">Peronosclerospora sorghi</name>
    <dbReference type="NCBI Taxonomy" id="230839"/>
    <lineage>
        <taxon>Eukaryota</taxon>
        <taxon>Sar</taxon>
        <taxon>Stramenopiles</taxon>
        <taxon>Oomycota</taxon>
        <taxon>Peronosporomycetes</taxon>
        <taxon>Peronosporales</taxon>
        <taxon>Peronosporaceae</taxon>
        <taxon>Peronosclerospora</taxon>
    </lineage>
</organism>
<gene>
    <name evidence="1" type="ORF">PsorP6_013998</name>
</gene>
<keyword evidence="2" id="KW-1185">Reference proteome</keyword>
<comment type="caution">
    <text evidence="1">The sequence shown here is derived from an EMBL/GenBank/DDBJ whole genome shotgun (WGS) entry which is preliminary data.</text>
</comment>
<sequence>MAFASSTAASSDLNGASNIKDAECAIYRAPLCYPGICETRENASSKTVDIFVKRLVPTSGNPTTTSNVG</sequence>
<evidence type="ECO:0000313" key="1">
    <source>
        <dbReference type="EMBL" id="KAI9905275.1"/>
    </source>
</evidence>
<name>A0ACC0VFN1_9STRA</name>
<accession>A0ACC0VFN1</accession>
<protein>
    <submittedName>
        <fullName evidence="1">Uncharacterized protein</fullName>
    </submittedName>
</protein>
<proteinExistence type="predicted"/>
<evidence type="ECO:0000313" key="2">
    <source>
        <dbReference type="Proteomes" id="UP001163321"/>
    </source>
</evidence>